<dbReference type="GO" id="GO:0045944">
    <property type="term" value="P:positive regulation of transcription by RNA polymerase II"/>
    <property type="evidence" value="ECO:0007669"/>
    <property type="project" value="TreeGrafter"/>
</dbReference>
<dbReference type="Pfam" id="PF00097">
    <property type="entry name" value="zf-C3HC4"/>
    <property type="match status" value="1"/>
</dbReference>
<feature type="compositionally biased region" description="Gly residues" evidence="7">
    <location>
        <begin position="654"/>
        <end position="675"/>
    </location>
</feature>
<keyword evidence="5" id="KW-0862">Zinc</keyword>
<dbReference type="InterPro" id="IPR018957">
    <property type="entry name" value="Znf_C3HC4_RING-type"/>
</dbReference>
<feature type="compositionally biased region" description="Polar residues" evidence="7">
    <location>
        <begin position="1"/>
        <end position="14"/>
    </location>
</feature>
<keyword evidence="3" id="KW-0479">Metal-binding</keyword>
<evidence type="ECO:0000259" key="8">
    <source>
        <dbReference type="PROSITE" id="PS50089"/>
    </source>
</evidence>
<evidence type="ECO:0000256" key="2">
    <source>
        <dbReference type="ARBA" id="ARBA00022490"/>
    </source>
</evidence>
<name>A0A1Y2F5X1_9BASI</name>
<dbReference type="SUPFAM" id="SSF57850">
    <property type="entry name" value="RING/U-box"/>
    <property type="match status" value="1"/>
</dbReference>
<feature type="region of interest" description="Disordered" evidence="7">
    <location>
        <begin position="43"/>
        <end position="67"/>
    </location>
</feature>
<accession>A0A1Y2F5X1</accession>
<keyword evidence="2" id="KW-0963">Cytoplasm</keyword>
<dbReference type="Gene3D" id="3.30.40.10">
    <property type="entry name" value="Zinc/RING finger domain, C3HC4 (zinc finger)"/>
    <property type="match status" value="1"/>
</dbReference>
<dbReference type="PROSITE" id="PS50089">
    <property type="entry name" value="ZF_RING_2"/>
    <property type="match status" value="1"/>
</dbReference>
<dbReference type="GO" id="GO:0000976">
    <property type="term" value="F:transcription cis-regulatory region binding"/>
    <property type="evidence" value="ECO:0007669"/>
    <property type="project" value="TreeGrafter"/>
</dbReference>
<dbReference type="GO" id="GO:0005737">
    <property type="term" value="C:cytoplasm"/>
    <property type="evidence" value="ECO:0007669"/>
    <property type="project" value="UniProtKB-SubCell"/>
</dbReference>
<evidence type="ECO:0000256" key="1">
    <source>
        <dbReference type="ARBA" id="ARBA00004496"/>
    </source>
</evidence>
<dbReference type="AlphaFoldDB" id="A0A1Y2F5X1"/>
<protein>
    <recommendedName>
        <fullName evidence="8">RING-type domain-containing protein</fullName>
    </recommendedName>
</protein>
<feature type="compositionally biased region" description="Polar residues" evidence="7">
    <location>
        <begin position="407"/>
        <end position="419"/>
    </location>
</feature>
<evidence type="ECO:0000256" key="3">
    <source>
        <dbReference type="ARBA" id="ARBA00022723"/>
    </source>
</evidence>
<dbReference type="PANTHER" id="PTHR12983:SF9">
    <property type="entry name" value="E3 UBIQUITIN-PROTEIN LIGASE RNF10"/>
    <property type="match status" value="1"/>
</dbReference>
<proteinExistence type="predicted"/>
<feature type="region of interest" description="Disordered" evidence="7">
    <location>
        <begin position="360"/>
        <end position="426"/>
    </location>
</feature>
<dbReference type="InterPro" id="IPR001841">
    <property type="entry name" value="Znf_RING"/>
</dbReference>
<dbReference type="InterPro" id="IPR013083">
    <property type="entry name" value="Znf_RING/FYVE/PHD"/>
</dbReference>
<evidence type="ECO:0000313" key="9">
    <source>
        <dbReference type="EMBL" id="ORY79300.1"/>
    </source>
</evidence>
<dbReference type="SMART" id="SM00184">
    <property type="entry name" value="RING"/>
    <property type="match status" value="1"/>
</dbReference>
<keyword evidence="4 6" id="KW-0863">Zinc-finger</keyword>
<gene>
    <name evidence="9" type="ORF">BCR35DRAFT_279434</name>
</gene>
<evidence type="ECO:0000313" key="10">
    <source>
        <dbReference type="Proteomes" id="UP000193467"/>
    </source>
</evidence>
<dbReference type="OrthoDB" id="302966at2759"/>
<feature type="compositionally biased region" description="Low complexity" evidence="7">
    <location>
        <begin position="595"/>
        <end position="616"/>
    </location>
</feature>
<feature type="domain" description="RING-type" evidence="8">
    <location>
        <begin position="138"/>
        <end position="180"/>
    </location>
</feature>
<dbReference type="Proteomes" id="UP000193467">
    <property type="component" value="Unassembled WGS sequence"/>
</dbReference>
<feature type="region of interest" description="Disordered" evidence="7">
    <location>
        <begin position="590"/>
        <end position="617"/>
    </location>
</feature>
<evidence type="ECO:0000256" key="5">
    <source>
        <dbReference type="ARBA" id="ARBA00022833"/>
    </source>
</evidence>
<feature type="region of interest" description="Disordered" evidence="7">
    <location>
        <begin position="1"/>
        <end position="28"/>
    </location>
</feature>
<dbReference type="GO" id="GO:0008270">
    <property type="term" value="F:zinc ion binding"/>
    <property type="evidence" value="ECO:0007669"/>
    <property type="project" value="UniProtKB-KW"/>
</dbReference>
<evidence type="ECO:0000256" key="7">
    <source>
        <dbReference type="SAM" id="MobiDB-lite"/>
    </source>
</evidence>
<evidence type="ECO:0000256" key="6">
    <source>
        <dbReference type="PROSITE-ProRule" id="PRU00175"/>
    </source>
</evidence>
<comment type="subcellular location">
    <subcellularLocation>
        <location evidence="1">Cytoplasm</location>
    </subcellularLocation>
</comment>
<feature type="compositionally biased region" description="Basic residues" evidence="7">
    <location>
        <begin position="527"/>
        <end position="536"/>
    </location>
</feature>
<dbReference type="EMBL" id="MCGR01000027">
    <property type="protein sequence ID" value="ORY79300.1"/>
    <property type="molecule type" value="Genomic_DNA"/>
</dbReference>
<feature type="region of interest" description="Disordered" evidence="7">
    <location>
        <begin position="631"/>
        <end position="705"/>
    </location>
</feature>
<sequence>MMQHQQAGSLSGGNSKLAPASTHLPRRNGRQYQDVNHLLGFTLPPRAAPAPAGPRRSSKRTPGHGSFNRAQFVHHSYRYVVKPDKDYTAHFADPDIHLDWGDILQVILPTSSSALSSVSTGTVDQPFDRDSRGAIPTCPICLSEPTAARMTKCGHVFCYPCLLHYLALADGQKWRKCPVCWDSVYAKDLKAVKWHDPTSSDVLADVTPSLFPAHDELDHSHAHDLKLPTESLKMRLIRRPHISTLALPRSSTWPSEAVPSLRAPWQFTPDAFAYAKFMLAPPDYLKTELEANLRELQQEIATLRRWGIAGGTDEELGIVFVRTAITKVEEQLEKVVALKTSTVMTARKKALREIQEIQDAAGRAPLGPPLPLVSETSSSEVEGDTEGDVPSEFLGTRAGLSGAAPSFTPSSLAAQTQKPRPQRRNVNPRLDLEDCYYFYQAASGQNIYLHPLDIKILKSHFGTYQDMPDTIEVMVEGADEGRVNDELRRRCRWLAHLPTSADLVFIEADLSKVVSKASLEPYLAPLKQRRTKRRDKARREDKAKAKSEQREQESRPIYTHSAEYSPSSYSVPLPTSISALTSSFSELHAFPPPSSGLSSSPPSAATPESTAPSSRTVWGTRSFATALHASSSHDYGGYEDPDFDDRWHEFEDSLGGGRGGRGGGSARGANAGGGRSQDSTPPPTRGKKKQKIKLNLSGAAMRGTG</sequence>
<evidence type="ECO:0000256" key="4">
    <source>
        <dbReference type="ARBA" id="ARBA00022771"/>
    </source>
</evidence>
<dbReference type="PROSITE" id="PS00518">
    <property type="entry name" value="ZF_RING_1"/>
    <property type="match status" value="1"/>
</dbReference>
<feature type="compositionally biased region" description="Basic and acidic residues" evidence="7">
    <location>
        <begin position="537"/>
        <end position="554"/>
    </location>
</feature>
<dbReference type="InParanoid" id="A0A1Y2F5X1"/>
<dbReference type="InterPro" id="IPR017907">
    <property type="entry name" value="Znf_RING_CS"/>
</dbReference>
<dbReference type="FunCoup" id="A0A1Y2F5X1">
    <property type="interactions" value="280"/>
</dbReference>
<keyword evidence="10" id="KW-1185">Reference proteome</keyword>
<organism evidence="9 10">
    <name type="scientific">Leucosporidium creatinivorum</name>
    <dbReference type="NCBI Taxonomy" id="106004"/>
    <lineage>
        <taxon>Eukaryota</taxon>
        <taxon>Fungi</taxon>
        <taxon>Dikarya</taxon>
        <taxon>Basidiomycota</taxon>
        <taxon>Pucciniomycotina</taxon>
        <taxon>Microbotryomycetes</taxon>
        <taxon>Leucosporidiales</taxon>
        <taxon>Leucosporidium</taxon>
    </lineage>
</organism>
<dbReference type="PANTHER" id="PTHR12983">
    <property type="entry name" value="RING FINGER 10 FAMILY MEMBER"/>
    <property type="match status" value="1"/>
</dbReference>
<dbReference type="CDD" id="cd16536">
    <property type="entry name" value="RING-HC_RNF10"/>
    <property type="match status" value="1"/>
</dbReference>
<reference evidence="9 10" key="1">
    <citation type="submission" date="2016-07" db="EMBL/GenBank/DDBJ databases">
        <title>Pervasive Adenine N6-methylation of Active Genes in Fungi.</title>
        <authorList>
            <consortium name="DOE Joint Genome Institute"/>
            <person name="Mondo S.J."/>
            <person name="Dannebaum R.O."/>
            <person name="Kuo R.C."/>
            <person name="Labutti K."/>
            <person name="Haridas S."/>
            <person name="Kuo A."/>
            <person name="Salamov A."/>
            <person name="Ahrendt S.R."/>
            <person name="Lipzen A."/>
            <person name="Sullivan W."/>
            <person name="Andreopoulos W.B."/>
            <person name="Clum A."/>
            <person name="Lindquist E."/>
            <person name="Daum C."/>
            <person name="Ramamoorthy G.K."/>
            <person name="Gryganskyi A."/>
            <person name="Culley D."/>
            <person name="Magnuson J.K."/>
            <person name="James T.Y."/>
            <person name="O'Malley M.A."/>
            <person name="Stajich J.E."/>
            <person name="Spatafora J.W."/>
            <person name="Visel A."/>
            <person name="Grigoriev I.V."/>
        </authorList>
    </citation>
    <scope>NUCLEOTIDE SEQUENCE [LARGE SCALE GENOMIC DNA]</scope>
    <source>
        <strain evidence="9 10">62-1032</strain>
    </source>
</reference>
<comment type="caution">
    <text evidence="9">The sequence shown here is derived from an EMBL/GenBank/DDBJ whole genome shotgun (WGS) entry which is preliminary data.</text>
</comment>
<feature type="region of interest" description="Disordered" evidence="7">
    <location>
        <begin position="525"/>
        <end position="570"/>
    </location>
</feature>
<dbReference type="InterPro" id="IPR039739">
    <property type="entry name" value="MAG2/RNF10"/>
</dbReference>